<name>A0A645GN81_9ZZZZ</name>
<evidence type="ECO:0000313" key="1">
    <source>
        <dbReference type="EMBL" id="MPN27352.1"/>
    </source>
</evidence>
<dbReference type="AlphaFoldDB" id="A0A645GN81"/>
<sequence length="75" mass="8704">MLGFCIKYKGFPFLFLFLPNSMIKSLMKDKKEIGNHKFEITNPSKNELIAIIDEIPRGLIADVNVNNWSFVVRKM</sequence>
<gene>
    <name evidence="1" type="ORF">SDC9_174783</name>
</gene>
<accession>A0A645GN81</accession>
<reference evidence="1" key="1">
    <citation type="submission" date="2019-08" db="EMBL/GenBank/DDBJ databases">
        <authorList>
            <person name="Kucharzyk K."/>
            <person name="Murdoch R.W."/>
            <person name="Higgins S."/>
            <person name="Loffler F."/>
        </authorList>
    </citation>
    <scope>NUCLEOTIDE SEQUENCE</scope>
</reference>
<organism evidence="1">
    <name type="scientific">bioreactor metagenome</name>
    <dbReference type="NCBI Taxonomy" id="1076179"/>
    <lineage>
        <taxon>unclassified sequences</taxon>
        <taxon>metagenomes</taxon>
        <taxon>ecological metagenomes</taxon>
    </lineage>
</organism>
<dbReference type="EMBL" id="VSSQ01077203">
    <property type="protein sequence ID" value="MPN27352.1"/>
    <property type="molecule type" value="Genomic_DNA"/>
</dbReference>
<comment type="caution">
    <text evidence="1">The sequence shown here is derived from an EMBL/GenBank/DDBJ whole genome shotgun (WGS) entry which is preliminary data.</text>
</comment>
<proteinExistence type="predicted"/>
<protein>
    <submittedName>
        <fullName evidence="1">Uncharacterized protein</fullName>
    </submittedName>
</protein>